<keyword evidence="3" id="KW-1185">Reference proteome</keyword>
<dbReference type="STRING" id="1423759.FC92_GL002033"/>
<gene>
    <name evidence="2" type="ORF">FC92_GL002033</name>
</gene>
<name>A0A0R1MUC0_9LACO</name>
<comment type="caution">
    <text evidence="2">The sequence shown here is derived from an EMBL/GenBank/DDBJ whole genome shotgun (WGS) entry which is preliminary data.</text>
</comment>
<feature type="transmembrane region" description="Helical" evidence="1">
    <location>
        <begin position="103"/>
        <end position="124"/>
    </location>
</feature>
<dbReference type="RefSeq" id="WP_057869208.1">
    <property type="nucleotide sequence ID" value="NZ_AZDX01000007.1"/>
</dbReference>
<dbReference type="EMBL" id="AZDX01000007">
    <property type="protein sequence ID" value="KRL07256.1"/>
    <property type="molecule type" value="Genomic_DNA"/>
</dbReference>
<dbReference type="Pfam" id="PF06177">
    <property type="entry name" value="QueT"/>
    <property type="match status" value="1"/>
</dbReference>
<evidence type="ECO:0000256" key="1">
    <source>
        <dbReference type="SAM" id="Phobius"/>
    </source>
</evidence>
<feature type="transmembrane region" description="Helical" evidence="1">
    <location>
        <begin position="130"/>
        <end position="151"/>
    </location>
</feature>
<keyword evidence="1" id="KW-0472">Membrane</keyword>
<feature type="transmembrane region" description="Helical" evidence="1">
    <location>
        <begin position="52"/>
        <end position="71"/>
    </location>
</feature>
<dbReference type="OrthoDB" id="1706970at2"/>
<accession>A0A0R1MUC0</accession>
<organism evidence="2 3">
    <name type="scientific">Liquorilactobacillus hordei DSM 19519</name>
    <dbReference type="NCBI Taxonomy" id="1423759"/>
    <lineage>
        <taxon>Bacteria</taxon>
        <taxon>Bacillati</taxon>
        <taxon>Bacillota</taxon>
        <taxon>Bacilli</taxon>
        <taxon>Lactobacillales</taxon>
        <taxon>Lactobacillaceae</taxon>
        <taxon>Liquorilactobacillus</taxon>
    </lineage>
</organism>
<evidence type="ECO:0000313" key="2">
    <source>
        <dbReference type="EMBL" id="KRL07256.1"/>
    </source>
</evidence>
<evidence type="ECO:0000313" key="3">
    <source>
        <dbReference type="Proteomes" id="UP000051448"/>
    </source>
</evidence>
<keyword evidence="1" id="KW-1133">Transmembrane helix</keyword>
<evidence type="ECO:0008006" key="4">
    <source>
        <dbReference type="Google" id="ProtNLM"/>
    </source>
</evidence>
<proteinExistence type="predicted"/>
<dbReference type="AlphaFoldDB" id="A0A0R1MUC0"/>
<dbReference type="PANTHER" id="PTHR40044">
    <property type="entry name" value="INTEGRAL MEMBRANE PROTEIN-RELATED"/>
    <property type="match status" value="1"/>
</dbReference>
<feature type="transmembrane region" description="Helical" evidence="1">
    <location>
        <begin position="6"/>
        <end position="31"/>
    </location>
</feature>
<dbReference type="GeneID" id="98311659"/>
<dbReference type="PANTHER" id="PTHR40044:SF1">
    <property type="entry name" value="INTEGRAL MEMBRANE PROTEIN"/>
    <property type="match status" value="1"/>
</dbReference>
<reference evidence="2 3" key="1">
    <citation type="journal article" date="2015" name="Genome Announc.">
        <title>Expanding the biotechnology potential of lactobacilli through comparative genomics of 213 strains and associated genera.</title>
        <authorList>
            <person name="Sun Z."/>
            <person name="Harris H.M."/>
            <person name="McCann A."/>
            <person name="Guo C."/>
            <person name="Argimon S."/>
            <person name="Zhang W."/>
            <person name="Yang X."/>
            <person name="Jeffery I.B."/>
            <person name="Cooney J.C."/>
            <person name="Kagawa T.F."/>
            <person name="Liu W."/>
            <person name="Song Y."/>
            <person name="Salvetti E."/>
            <person name="Wrobel A."/>
            <person name="Rasinkangas P."/>
            <person name="Parkhill J."/>
            <person name="Rea M.C."/>
            <person name="O'Sullivan O."/>
            <person name="Ritari J."/>
            <person name="Douillard F.P."/>
            <person name="Paul Ross R."/>
            <person name="Yang R."/>
            <person name="Briner A.E."/>
            <person name="Felis G.E."/>
            <person name="de Vos W.M."/>
            <person name="Barrangou R."/>
            <person name="Klaenhammer T.R."/>
            <person name="Caufield P.W."/>
            <person name="Cui Y."/>
            <person name="Zhang H."/>
            <person name="O'Toole P.W."/>
        </authorList>
    </citation>
    <scope>NUCLEOTIDE SEQUENCE [LARGE SCALE GENOMIC DNA]</scope>
    <source>
        <strain evidence="2 3">DSM 19519</strain>
    </source>
</reference>
<dbReference type="Proteomes" id="UP000051448">
    <property type="component" value="Unassembled WGS sequence"/>
</dbReference>
<feature type="transmembrane region" description="Helical" evidence="1">
    <location>
        <begin position="77"/>
        <end position="96"/>
    </location>
</feature>
<keyword evidence="1" id="KW-0812">Transmembrane</keyword>
<protein>
    <recommendedName>
        <fullName evidence="4">Citrulline cluster-linked protein</fullName>
    </recommendedName>
</protein>
<dbReference type="PIRSF" id="PIRSF031501">
    <property type="entry name" value="QueT"/>
    <property type="match status" value="1"/>
</dbReference>
<dbReference type="InterPro" id="IPR010387">
    <property type="entry name" value="QueT"/>
</dbReference>
<sequence>MSGNKLKIIIMNAILAAIYVVITVMFAKFSFGVIQVRIATALYQLVAFNKKYYWGMVMGVFIANLLMSPFGLVDIPVGLGVTGLGLAVAIFLNSRVKNINVRLLVVGLCVSFGMVFVAIELFYISKAPFLITYVYLFCGQLIAQAIGAIIFKIVNRAVNLHEIIN</sequence>
<dbReference type="PATRIC" id="fig|1423759.3.peg.2125"/>